<dbReference type="Proteomes" id="UP000077051">
    <property type="component" value="Unassembled WGS sequence"/>
</dbReference>
<feature type="compositionally biased region" description="Low complexity" evidence="1">
    <location>
        <begin position="12"/>
        <end position="28"/>
    </location>
</feature>
<protein>
    <submittedName>
        <fullName evidence="2">Uncharacterized protein</fullName>
    </submittedName>
</protein>
<proteinExistence type="predicted"/>
<feature type="compositionally biased region" description="Polar residues" evidence="1">
    <location>
        <begin position="1"/>
        <end position="11"/>
    </location>
</feature>
<evidence type="ECO:0000313" key="2">
    <source>
        <dbReference type="EMBL" id="OAD09029.1"/>
    </source>
</evidence>
<dbReference type="EMBL" id="AMYB01000001">
    <property type="protein sequence ID" value="OAD09029.1"/>
    <property type="molecule type" value="Genomic_DNA"/>
</dbReference>
<feature type="region of interest" description="Disordered" evidence="1">
    <location>
        <begin position="1"/>
        <end position="28"/>
    </location>
</feature>
<sequence>MYNITQLASHGSTLSNQSPSSQQLSQRQQQQQRQAAVFSFEVEFEKHKRAIRMNDMEEALQTFILLQANGAENKIFVAYITEFSDHIDPARNTDISLFFASLPALIQFTIIETIAASLEKKDAIRAYQALFDYIHNYSRHAYKYLIRAIKLLVLGAQALSQTESKKYIRILVTELFPRLCKQRIVLTDSDIHPAVKSTDGKQYISIPYNLFEQYLLLGQQYYIEHREWQQLSTFTNMMLDCCGYSKSPSIPAYSSRFQHLNQKRHRLHIDTHHHTPQLLHISIVFMLEFKAVTADFIRLSNEYYRAVCMLDDAGSQEKSCLIPICAIKPTGSKDHGYQDINTALQPEYCEPPSPATGDDSSDAEDHVSSDAINQNNKRTRTISSSSSTEKRRKLMAYPDRGGEGLDSYCMGGVDNALQILSQAADCMRHAVELWDWALKVVLPEGKSLEQMYGSWEQEFLRVIDVFQLPFDLTNAVLLVRSDLALSSPSTPGNLPKALKLSQSICDRLEVQRQRYRNASETPPELEVPFMFAFRVLYNISVIYLLVGSLPQSTLEIAIILSVFPIPSDLDDSDFLADEVDCRTITAIFQDHEFGLMRVTQQGLVVRCIKHLIVILDDSNSNRSSQTNNSMASIDAALRWDEKAGQIVVLMQFGWIYWSTRTNFWHKIVSRIREKKMFRNRVFLEYVYDTEILQTFQHLHNKKHVTLDIIPPEFAMRSGYRYFGQQQQQQQQQQSSPHMNLVSHIQFEEQNPRLIKLPSLSSITAAAAVPLPPPSLYQPSYSNTILPSMTMSPTWYSASTQKNSHVNWMSPSFYYSRPATSVMLPKKSSKEDHQPEERLPAPVITTPTSTVFSPTSDIVARCLDYRVRKYSPKMTPPRMKQVLQRFLKNILAKANEA</sequence>
<evidence type="ECO:0000313" key="3">
    <source>
        <dbReference type="Proteomes" id="UP000077051"/>
    </source>
</evidence>
<accession>A0A168QC52</accession>
<keyword evidence="3" id="KW-1185">Reference proteome</keyword>
<evidence type="ECO:0000256" key="1">
    <source>
        <dbReference type="SAM" id="MobiDB-lite"/>
    </source>
</evidence>
<dbReference type="AlphaFoldDB" id="A0A168QC52"/>
<dbReference type="OrthoDB" id="18145at2759"/>
<dbReference type="STRING" id="747725.A0A168QC52"/>
<organism evidence="2 3">
    <name type="scientific">Mucor lusitanicus CBS 277.49</name>
    <dbReference type="NCBI Taxonomy" id="747725"/>
    <lineage>
        <taxon>Eukaryota</taxon>
        <taxon>Fungi</taxon>
        <taxon>Fungi incertae sedis</taxon>
        <taxon>Mucoromycota</taxon>
        <taxon>Mucoromycotina</taxon>
        <taxon>Mucoromycetes</taxon>
        <taxon>Mucorales</taxon>
        <taxon>Mucorineae</taxon>
        <taxon>Mucoraceae</taxon>
        <taxon>Mucor</taxon>
    </lineage>
</organism>
<gene>
    <name evidence="2" type="ORF">MUCCIDRAFT_106004</name>
</gene>
<dbReference type="VEuPathDB" id="FungiDB:MUCCIDRAFT_106004"/>
<comment type="caution">
    <text evidence="2">The sequence shown here is derived from an EMBL/GenBank/DDBJ whole genome shotgun (WGS) entry which is preliminary data.</text>
</comment>
<name>A0A168QC52_MUCCL</name>
<reference evidence="2 3" key="1">
    <citation type="submission" date="2015-06" db="EMBL/GenBank/DDBJ databases">
        <title>Expansion of signal transduction pathways in fungi by whole-genome duplication.</title>
        <authorList>
            <consortium name="DOE Joint Genome Institute"/>
            <person name="Corrochano L.M."/>
            <person name="Kuo A."/>
            <person name="Marcet-Houben M."/>
            <person name="Polaino S."/>
            <person name="Salamov A."/>
            <person name="Villalobos J.M."/>
            <person name="Alvarez M.I."/>
            <person name="Avalos J."/>
            <person name="Benito E.P."/>
            <person name="Benoit I."/>
            <person name="Burger G."/>
            <person name="Camino L.P."/>
            <person name="Canovas D."/>
            <person name="Cerda-Olmedo E."/>
            <person name="Cheng J.-F."/>
            <person name="Dominguez A."/>
            <person name="Elias M."/>
            <person name="Eslava A.P."/>
            <person name="Glaser F."/>
            <person name="Grimwood J."/>
            <person name="Gutierrez G."/>
            <person name="Heitman J."/>
            <person name="Henrissat B."/>
            <person name="Iturriaga E.A."/>
            <person name="Lang B.F."/>
            <person name="Lavin J.L."/>
            <person name="Lee S."/>
            <person name="Li W."/>
            <person name="Lindquist E."/>
            <person name="Lopez-Garcia S."/>
            <person name="Luque E.M."/>
            <person name="Marcos A.T."/>
            <person name="Martin J."/>
            <person name="Mccluskey K."/>
            <person name="Medina H.R."/>
            <person name="Miralles-Duran A."/>
            <person name="Miyazaki A."/>
            <person name="Munoz-Torres E."/>
            <person name="Oguiza J.A."/>
            <person name="Ohm R."/>
            <person name="Olmedo M."/>
            <person name="Orejas M."/>
            <person name="Ortiz-Castellanos L."/>
            <person name="Pisabarro A.G."/>
            <person name="Rodriguez-Romero J."/>
            <person name="Ruiz-Herrera J."/>
            <person name="Ruiz-Vazquez R."/>
            <person name="Sanz C."/>
            <person name="Schackwitz W."/>
            <person name="Schmutz J."/>
            <person name="Shahriari M."/>
            <person name="Shelest E."/>
            <person name="Silva-Franco F."/>
            <person name="Soanes D."/>
            <person name="Syed K."/>
            <person name="Tagua V.G."/>
            <person name="Talbot N.J."/>
            <person name="Thon M."/>
            <person name="De Vries R.P."/>
            <person name="Wiebenga A."/>
            <person name="Yadav J.S."/>
            <person name="Braun E.L."/>
            <person name="Baker S."/>
            <person name="Garre V."/>
            <person name="Horwitz B."/>
            <person name="Torres-Martinez S."/>
            <person name="Idnurm A."/>
            <person name="Herrera-Estrella A."/>
            <person name="Gabaldon T."/>
            <person name="Grigoriev I.V."/>
        </authorList>
    </citation>
    <scope>NUCLEOTIDE SEQUENCE [LARGE SCALE GENOMIC DNA]</scope>
    <source>
        <strain evidence="2 3">CBS 277.49</strain>
    </source>
</reference>
<feature type="region of interest" description="Disordered" evidence="1">
    <location>
        <begin position="345"/>
        <end position="392"/>
    </location>
</feature>